<proteinExistence type="predicted"/>
<dbReference type="PROSITE" id="PS50932">
    <property type="entry name" value="HTH_LACI_2"/>
    <property type="match status" value="1"/>
</dbReference>
<dbReference type="CDD" id="cd01392">
    <property type="entry name" value="HTH_LacI"/>
    <property type="match status" value="1"/>
</dbReference>
<dbReference type="Gene3D" id="1.10.260.40">
    <property type="entry name" value="lambda repressor-like DNA-binding domains"/>
    <property type="match status" value="1"/>
</dbReference>
<dbReference type="GO" id="GO:0003700">
    <property type="term" value="F:DNA-binding transcription factor activity"/>
    <property type="evidence" value="ECO:0007669"/>
    <property type="project" value="TreeGrafter"/>
</dbReference>
<dbReference type="PANTHER" id="PTHR30146:SF144">
    <property type="entry name" value="LACI-FAMILY TRANSCRIPTION REGULATOR"/>
    <property type="match status" value="1"/>
</dbReference>
<dbReference type="EMBL" id="LRQG01000114">
    <property type="protein sequence ID" value="KXA38433.1"/>
    <property type="molecule type" value="Genomic_DNA"/>
</dbReference>
<dbReference type="InterPro" id="IPR028082">
    <property type="entry name" value="Peripla_BP_I"/>
</dbReference>
<evidence type="ECO:0000313" key="6">
    <source>
        <dbReference type="Proteomes" id="UP000070533"/>
    </source>
</evidence>
<dbReference type="Proteomes" id="UP000070533">
    <property type="component" value="Unassembled WGS sequence"/>
</dbReference>
<dbReference type="InterPro" id="IPR000843">
    <property type="entry name" value="HTH_LacI"/>
</dbReference>
<evidence type="ECO:0000259" key="4">
    <source>
        <dbReference type="PROSITE" id="PS50932"/>
    </source>
</evidence>
<dbReference type="OrthoDB" id="628703at2"/>
<accession>A0A133Q6I9</accession>
<reference evidence="6" key="1">
    <citation type="submission" date="2016-01" db="EMBL/GenBank/DDBJ databases">
        <authorList>
            <person name="Mitreva M."/>
            <person name="Pepin K.H."/>
            <person name="Mihindukulasuriya K.A."/>
            <person name="Fulton R."/>
            <person name="Fronick C."/>
            <person name="O'Laughlin M."/>
            <person name="Miner T."/>
            <person name="Herter B."/>
            <person name="Rosa B.A."/>
            <person name="Cordes M."/>
            <person name="Tomlinson C."/>
            <person name="Wollam A."/>
            <person name="Palsikar V.B."/>
            <person name="Mardis E.R."/>
            <person name="Wilson R.K."/>
        </authorList>
    </citation>
    <scope>NUCLEOTIDE SEQUENCE [LARGE SCALE GENOMIC DNA]</scope>
    <source>
        <strain evidence="6">MJR7716</strain>
    </source>
</reference>
<dbReference type="GO" id="GO:0000976">
    <property type="term" value="F:transcription cis-regulatory region binding"/>
    <property type="evidence" value="ECO:0007669"/>
    <property type="project" value="TreeGrafter"/>
</dbReference>
<dbReference type="SMART" id="SM00354">
    <property type="entry name" value="HTH_LACI"/>
    <property type="match status" value="1"/>
</dbReference>
<evidence type="ECO:0000256" key="1">
    <source>
        <dbReference type="ARBA" id="ARBA00023015"/>
    </source>
</evidence>
<dbReference type="PATRIC" id="fig|28128.5.peg.1652"/>
<keyword evidence="1" id="KW-0805">Transcription regulation</keyword>
<dbReference type="Gene3D" id="3.40.50.2300">
    <property type="match status" value="1"/>
</dbReference>
<dbReference type="PANTHER" id="PTHR30146">
    <property type="entry name" value="LACI-RELATED TRANSCRIPTIONAL REPRESSOR"/>
    <property type="match status" value="1"/>
</dbReference>
<dbReference type="STRING" id="28128.HMPREF3226_01612"/>
<dbReference type="SUPFAM" id="SSF53822">
    <property type="entry name" value="Periplasmic binding protein-like I"/>
    <property type="match status" value="1"/>
</dbReference>
<sequence>MSGKIRIKDIAARAGVSVGTVDRVLHKRPNVSEESKRRVEEALKEMDYKPNVYASALAYNKSYRFCCLLPKHTSEAYWEEIELGITKAIEFRRDFQLDIAFKFYSRLNSNSFKENYEDCLKENPDGVILVPSNLKDTKRFTDQLHENSTPFVLLDSYLSELNPLSFYGQDSLQSG</sequence>
<keyword evidence="6" id="KW-1185">Reference proteome</keyword>
<keyword evidence="2" id="KW-0238">DNA-binding</keyword>
<evidence type="ECO:0000313" key="5">
    <source>
        <dbReference type="EMBL" id="KXA38433.1"/>
    </source>
</evidence>
<evidence type="ECO:0000256" key="2">
    <source>
        <dbReference type="ARBA" id="ARBA00023125"/>
    </source>
</evidence>
<evidence type="ECO:0000256" key="3">
    <source>
        <dbReference type="ARBA" id="ARBA00023163"/>
    </source>
</evidence>
<dbReference type="AlphaFoldDB" id="A0A133Q6I9"/>
<name>A0A133Q6I9_9BACT</name>
<organism evidence="5 6">
    <name type="scientific">Prevotella corporis</name>
    <dbReference type="NCBI Taxonomy" id="28128"/>
    <lineage>
        <taxon>Bacteria</taxon>
        <taxon>Pseudomonadati</taxon>
        <taxon>Bacteroidota</taxon>
        <taxon>Bacteroidia</taxon>
        <taxon>Bacteroidales</taxon>
        <taxon>Prevotellaceae</taxon>
        <taxon>Prevotella</taxon>
    </lineage>
</organism>
<dbReference type="RefSeq" id="WP_156439224.1">
    <property type="nucleotide sequence ID" value="NZ_KQ957260.1"/>
</dbReference>
<feature type="domain" description="HTH lacI-type" evidence="4">
    <location>
        <begin position="5"/>
        <end position="59"/>
    </location>
</feature>
<keyword evidence="3" id="KW-0804">Transcription</keyword>
<comment type="caution">
    <text evidence="5">The sequence shown here is derived from an EMBL/GenBank/DDBJ whole genome shotgun (WGS) entry which is preliminary data.</text>
</comment>
<dbReference type="InterPro" id="IPR010982">
    <property type="entry name" value="Lambda_DNA-bd_dom_sf"/>
</dbReference>
<dbReference type="Pfam" id="PF00356">
    <property type="entry name" value="LacI"/>
    <property type="match status" value="1"/>
</dbReference>
<feature type="non-terminal residue" evidence="5">
    <location>
        <position position="175"/>
    </location>
</feature>
<dbReference type="SUPFAM" id="SSF47413">
    <property type="entry name" value="lambda repressor-like DNA-binding domains"/>
    <property type="match status" value="1"/>
</dbReference>
<dbReference type="PROSITE" id="PS00356">
    <property type="entry name" value="HTH_LACI_1"/>
    <property type="match status" value="1"/>
</dbReference>
<gene>
    <name evidence="5" type="ORF">HMPREF3226_01612</name>
</gene>
<protein>
    <submittedName>
        <fullName evidence="5">Transcriptional regulator, LacI family</fullName>
    </submittedName>
</protein>